<protein>
    <submittedName>
        <fullName evidence="3">Collagen alpha-1(I) chain-like</fullName>
    </submittedName>
</protein>
<dbReference type="GeneID" id="129392705"/>
<feature type="compositionally biased region" description="Basic and acidic residues" evidence="1">
    <location>
        <begin position="150"/>
        <end position="163"/>
    </location>
</feature>
<evidence type="ECO:0000313" key="2">
    <source>
        <dbReference type="Proteomes" id="UP000248484"/>
    </source>
</evidence>
<gene>
    <name evidence="3" type="primary">LOC129392705</name>
</gene>
<feature type="region of interest" description="Disordered" evidence="1">
    <location>
        <begin position="1"/>
        <end position="181"/>
    </location>
</feature>
<keyword evidence="2" id="KW-1185">Reference proteome</keyword>
<reference evidence="3" key="1">
    <citation type="submission" date="2025-08" db="UniProtKB">
        <authorList>
            <consortium name="RefSeq"/>
        </authorList>
    </citation>
    <scope>IDENTIFICATION</scope>
    <source>
        <tissue evidence="3">Muscle</tissue>
    </source>
</reference>
<dbReference type="AlphaFoldDB" id="A0A9W2X2U8"/>
<evidence type="ECO:0000256" key="1">
    <source>
        <dbReference type="SAM" id="MobiDB-lite"/>
    </source>
</evidence>
<evidence type="ECO:0000313" key="3">
    <source>
        <dbReference type="RefSeq" id="XP_054945703.1"/>
    </source>
</evidence>
<name>A0A9W2X2U8_PHYMC</name>
<proteinExistence type="predicted"/>
<organism evidence="2 3">
    <name type="scientific">Physeter macrocephalus</name>
    <name type="common">Sperm whale</name>
    <name type="synonym">Physeter catodon</name>
    <dbReference type="NCBI Taxonomy" id="9755"/>
    <lineage>
        <taxon>Eukaryota</taxon>
        <taxon>Metazoa</taxon>
        <taxon>Chordata</taxon>
        <taxon>Craniata</taxon>
        <taxon>Vertebrata</taxon>
        <taxon>Euteleostomi</taxon>
        <taxon>Mammalia</taxon>
        <taxon>Eutheria</taxon>
        <taxon>Laurasiatheria</taxon>
        <taxon>Artiodactyla</taxon>
        <taxon>Whippomorpha</taxon>
        <taxon>Cetacea</taxon>
        <taxon>Odontoceti</taxon>
        <taxon>Physeteridae</taxon>
        <taxon>Physeter</taxon>
    </lineage>
</organism>
<feature type="region of interest" description="Disordered" evidence="1">
    <location>
        <begin position="206"/>
        <end position="243"/>
    </location>
</feature>
<dbReference type="Proteomes" id="UP000248484">
    <property type="component" value="Chromosome 14"/>
</dbReference>
<accession>A0A9W2X2U8</accession>
<dbReference type="RefSeq" id="XP_054945703.1">
    <property type="nucleotide sequence ID" value="XM_055089728.1"/>
</dbReference>
<dbReference type="KEGG" id="pcad:129392705"/>
<sequence>MPSIYSEWGGGRGWPGPLWRHVGSVKESGPLPRTSTAGVGWASSAGKGATGPGNGRGEPNEGLKGAPLGRSARRTRERRGSASSRCPEGTRAPTSGQGLGREESRGVWGPPQPPPTTSSPEGAPPAITRPGGAWDAAAGGSLAPPGTGTGRRELGFRPRRAESWGDPALTPGPETFRSRRQSVSCELWCGGPTGFAFRCLNCPSGRRELGRQGDSESGDQGRAAPLGEPHSSASMGGTFTFDY</sequence>